<evidence type="ECO:0000313" key="2">
    <source>
        <dbReference type="EMBL" id="MEX0406215.1"/>
    </source>
</evidence>
<dbReference type="Proteomes" id="UP001556692">
    <property type="component" value="Unassembled WGS sequence"/>
</dbReference>
<dbReference type="EMBL" id="JBDPGJ010000002">
    <property type="protein sequence ID" value="MEX0406215.1"/>
    <property type="molecule type" value="Genomic_DNA"/>
</dbReference>
<accession>A0ABV3SHH0</accession>
<feature type="transmembrane region" description="Helical" evidence="1">
    <location>
        <begin position="132"/>
        <end position="151"/>
    </location>
</feature>
<feature type="transmembrane region" description="Helical" evidence="1">
    <location>
        <begin position="86"/>
        <end position="104"/>
    </location>
</feature>
<keyword evidence="1" id="KW-0812">Transmembrane</keyword>
<feature type="transmembrane region" description="Helical" evidence="1">
    <location>
        <begin position="46"/>
        <end position="74"/>
    </location>
</feature>
<gene>
    <name evidence="2" type="ORF">ABGN05_11110</name>
</gene>
<keyword evidence="1" id="KW-1133">Transmembrane helix</keyword>
<reference evidence="2 3" key="1">
    <citation type="submission" date="2024-05" db="EMBL/GenBank/DDBJ databases">
        <authorList>
            <person name="Jiang F."/>
        </authorList>
    </citation>
    <scope>NUCLEOTIDE SEQUENCE [LARGE SCALE GENOMIC DNA]</scope>
    <source>
        <strain evidence="2 3">LZ166</strain>
    </source>
</reference>
<proteinExistence type="predicted"/>
<dbReference type="RefSeq" id="WP_367954078.1">
    <property type="nucleotide sequence ID" value="NZ_JBDPGJ010000002.1"/>
</dbReference>
<organism evidence="2 3">
    <name type="scientific">Aquibium pacificus</name>
    <dbReference type="NCBI Taxonomy" id="3153579"/>
    <lineage>
        <taxon>Bacteria</taxon>
        <taxon>Pseudomonadati</taxon>
        <taxon>Pseudomonadota</taxon>
        <taxon>Alphaproteobacteria</taxon>
        <taxon>Hyphomicrobiales</taxon>
        <taxon>Phyllobacteriaceae</taxon>
        <taxon>Aquibium</taxon>
    </lineage>
</organism>
<evidence type="ECO:0000256" key="1">
    <source>
        <dbReference type="SAM" id="Phobius"/>
    </source>
</evidence>
<name>A0ABV3SHH0_9HYPH</name>
<keyword evidence="3" id="KW-1185">Reference proteome</keyword>
<sequence length="169" mass="17654">MSRVGLILLRLFLIVIGYGVAALVASGFLHFVAWPMFAVPGEEAPWLLMGGLFISVPLVGLFVAYFAFVPSAVLAGLSEILGYRSWLYHALSGGVAGFVAIMIARRTQGPAAYPGEVGHFDAGLPLIWMPEIATAAIAAGIVGGTAYWLVAGRSAGLADRRPPDDGLPG</sequence>
<evidence type="ECO:0000313" key="3">
    <source>
        <dbReference type="Proteomes" id="UP001556692"/>
    </source>
</evidence>
<comment type="caution">
    <text evidence="2">The sequence shown here is derived from an EMBL/GenBank/DDBJ whole genome shotgun (WGS) entry which is preliminary data.</text>
</comment>
<keyword evidence="1" id="KW-0472">Membrane</keyword>
<feature type="transmembrane region" description="Helical" evidence="1">
    <location>
        <begin position="7"/>
        <end position="34"/>
    </location>
</feature>
<protein>
    <submittedName>
        <fullName evidence="2">Uncharacterized protein</fullName>
    </submittedName>
</protein>